<sequence length="191" mass="20458">MPPTPNLADLVMHPVRLRIIQQLGGRDRTTAELRAALPDVSQATLYRHVAALVDAGVIAVADERRVRGAVERTLTLGSRMAHVDAPELRGMEAEDLRRSFLTFLAHLGEDFDRFAAADDADSLRDSLGFGQVPLYATQADLADIQSGLGALLQPYLTPGRADARRVLFSTVLLPDADAESGAPRPAAPGIG</sequence>
<dbReference type="Gene3D" id="1.10.10.10">
    <property type="entry name" value="Winged helix-like DNA-binding domain superfamily/Winged helix DNA-binding domain"/>
    <property type="match status" value="1"/>
</dbReference>
<dbReference type="Gene3D" id="6.10.140.2180">
    <property type="match status" value="1"/>
</dbReference>
<feature type="domain" description="HTH arsR-type" evidence="1">
    <location>
        <begin position="10"/>
        <end position="89"/>
    </location>
</feature>
<name>A0AAU7W718_9MICO</name>
<dbReference type="InterPro" id="IPR001845">
    <property type="entry name" value="HTH_ArsR_DNA-bd_dom"/>
</dbReference>
<evidence type="ECO:0000313" key="2">
    <source>
        <dbReference type="EMBL" id="XBX81750.1"/>
    </source>
</evidence>
<proteinExistence type="predicted"/>
<dbReference type="SUPFAM" id="SSF46785">
    <property type="entry name" value="Winged helix' DNA-binding domain"/>
    <property type="match status" value="1"/>
</dbReference>
<accession>A0AAU7W718</accession>
<dbReference type="InterPro" id="IPR036388">
    <property type="entry name" value="WH-like_DNA-bd_sf"/>
</dbReference>
<dbReference type="Pfam" id="PF12840">
    <property type="entry name" value="HTH_20"/>
    <property type="match status" value="1"/>
</dbReference>
<evidence type="ECO:0000259" key="1">
    <source>
        <dbReference type="SMART" id="SM00418"/>
    </source>
</evidence>
<organism evidence="2">
    <name type="scientific">Agromyces sp. G08B096</name>
    <dbReference type="NCBI Taxonomy" id="3156399"/>
    <lineage>
        <taxon>Bacteria</taxon>
        <taxon>Bacillati</taxon>
        <taxon>Actinomycetota</taxon>
        <taxon>Actinomycetes</taxon>
        <taxon>Micrococcales</taxon>
        <taxon>Microbacteriaceae</taxon>
        <taxon>Agromyces</taxon>
    </lineage>
</organism>
<dbReference type="AlphaFoldDB" id="A0AAU7W718"/>
<dbReference type="InterPro" id="IPR011991">
    <property type="entry name" value="ArsR-like_HTH"/>
</dbReference>
<dbReference type="CDD" id="cd00090">
    <property type="entry name" value="HTH_ARSR"/>
    <property type="match status" value="1"/>
</dbReference>
<dbReference type="RefSeq" id="WP_350347773.1">
    <property type="nucleotide sequence ID" value="NZ_CP158374.1"/>
</dbReference>
<reference evidence="2" key="1">
    <citation type="submission" date="2024-05" db="EMBL/GenBank/DDBJ databases">
        <authorList>
            <person name="Yu L."/>
        </authorList>
    </citation>
    <scope>NUCLEOTIDE SEQUENCE</scope>
    <source>
        <strain evidence="2">G08B096</strain>
    </source>
</reference>
<protein>
    <submittedName>
        <fullName evidence="2">Helix-turn-helix domain-containing protein</fullName>
    </submittedName>
</protein>
<dbReference type="GO" id="GO:0003700">
    <property type="term" value="F:DNA-binding transcription factor activity"/>
    <property type="evidence" value="ECO:0007669"/>
    <property type="project" value="InterPro"/>
</dbReference>
<dbReference type="InterPro" id="IPR036390">
    <property type="entry name" value="WH_DNA-bd_sf"/>
</dbReference>
<dbReference type="EMBL" id="CP158374">
    <property type="protein sequence ID" value="XBX81750.1"/>
    <property type="molecule type" value="Genomic_DNA"/>
</dbReference>
<gene>
    <name evidence="2" type="ORF">ABIQ69_14165</name>
</gene>
<dbReference type="SMART" id="SM00418">
    <property type="entry name" value="HTH_ARSR"/>
    <property type="match status" value="1"/>
</dbReference>